<dbReference type="EMBL" id="JARAKH010000005">
    <property type="protein sequence ID" value="KAK8404089.1"/>
    <property type="molecule type" value="Genomic_DNA"/>
</dbReference>
<gene>
    <name evidence="1" type="ORF">O3P69_000264</name>
</gene>
<evidence type="ECO:0000313" key="2">
    <source>
        <dbReference type="Proteomes" id="UP001487740"/>
    </source>
</evidence>
<name>A0AAW0UVE3_SCYPA</name>
<organism evidence="1 2">
    <name type="scientific">Scylla paramamosain</name>
    <name type="common">Mud crab</name>
    <dbReference type="NCBI Taxonomy" id="85552"/>
    <lineage>
        <taxon>Eukaryota</taxon>
        <taxon>Metazoa</taxon>
        <taxon>Ecdysozoa</taxon>
        <taxon>Arthropoda</taxon>
        <taxon>Crustacea</taxon>
        <taxon>Multicrustacea</taxon>
        <taxon>Malacostraca</taxon>
        <taxon>Eumalacostraca</taxon>
        <taxon>Eucarida</taxon>
        <taxon>Decapoda</taxon>
        <taxon>Pleocyemata</taxon>
        <taxon>Brachyura</taxon>
        <taxon>Eubrachyura</taxon>
        <taxon>Portunoidea</taxon>
        <taxon>Portunidae</taxon>
        <taxon>Portuninae</taxon>
        <taxon>Scylla</taxon>
    </lineage>
</organism>
<proteinExistence type="predicted"/>
<comment type="caution">
    <text evidence="1">The sequence shown here is derived from an EMBL/GenBank/DDBJ whole genome shotgun (WGS) entry which is preliminary data.</text>
</comment>
<keyword evidence="2" id="KW-1185">Reference proteome</keyword>
<evidence type="ECO:0000313" key="1">
    <source>
        <dbReference type="EMBL" id="KAK8404089.1"/>
    </source>
</evidence>
<sequence>MKLLLLHHLSRTTYLYTSSSPTSYFSTSSSPTSYYSISFPISSTSSTTNSSSFVANHSLQMFYQQLLFSLYTLHSSLHPSPDTLPFTPCLLPILPYPSTTHSLLYSSPFHIPAPPKYCSSSDSSICYLHPQSLAPTLTLSLTKNLPYDLSRGSGAGDSAST</sequence>
<protein>
    <submittedName>
        <fullName evidence="1">Uncharacterized protein</fullName>
    </submittedName>
</protein>
<accession>A0AAW0UVE3</accession>
<reference evidence="1 2" key="1">
    <citation type="submission" date="2023-03" db="EMBL/GenBank/DDBJ databases">
        <title>High-quality genome of Scylla paramamosain provides insights in environmental adaptation.</title>
        <authorList>
            <person name="Zhang L."/>
        </authorList>
    </citation>
    <scope>NUCLEOTIDE SEQUENCE [LARGE SCALE GENOMIC DNA]</scope>
    <source>
        <strain evidence="1">LZ_2023a</strain>
        <tissue evidence="1">Muscle</tissue>
    </source>
</reference>
<dbReference type="AlphaFoldDB" id="A0AAW0UVE3"/>
<dbReference type="Proteomes" id="UP001487740">
    <property type="component" value="Unassembled WGS sequence"/>
</dbReference>